<gene>
    <name evidence="4" type="ORF">IAC63_04065</name>
</gene>
<keyword evidence="2" id="KW-1133">Transmembrane helix</keyword>
<dbReference type="InterPro" id="IPR007730">
    <property type="entry name" value="SPOR-like_dom"/>
</dbReference>
<proteinExistence type="predicted"/>
<dbReference type="EMBL" id="DVNO01000036">
    <property type="protein sequence ID" value="HIU65782.1"/>
    <property type="molecule type" value="Genomic_DNA"/>
</dbReference>
<organism evidence="4 5">
    <name type="scientific">Candidatus Enterousia avicola</name>
    <dbReference type="NCBI Taxonomy" id="2840787"/>
    <lineage>
        <taxon>Bacteria</taxon>
        <taxon>Pseudomonadati</taxon>
        <taxon>Pseudomonadota</taxon>
        <taxon>Alphaproteobacteria</taxon>
        <taxon>Candidatus Enterousia</taxon>
    </lineage>
</organism>
<dbReference type="GO" id="GO:0042834">
    <property type="term" value="F:peptidoglycan binding"/>
    <property type="evidence" value="ECO:0007669"/>
    <property type="project" value="InterPro"/>
</dbReference>
<feature type="domain" description="SPOR" evidence="3">
    <location>
        <begin position="192"/>
        <end position="275"/>
    </location>
</feature>
<reference evidence="4" key="2">
    <citation type="journal article" date="2021" name="PeerJ">
        <title>Extensive microbial diversity within the chicken gut microbiome revealed by metagenomics and culture.</title>
        <authorList>
            <person name="Gilroy R."/>
            <person name="Ravi A."/>
            <person name="Getino M."/>
            <person name="Pursley I."/>
            <person name="Horton D.L."/>
            <person name="Alikhan N.F."/>
            <person name="Baker D."/>
            <person name="Gharbi K."/>
            <person name="Hall N."/>
            <person name="Watson M."/>
            <person name="Adriaenssens E.M."/>
            <person name="Foster-Nyarko E."/>
            <person name="Jarju S."/>
            <person name="Secka A."/>
            <person name="Antonio M."/>
            <person name="Oren A."/>
            <person name="Chaudhuri R.R."/>
            <person name="La Ragione R."/>
            <person name="Hildebrand F."/>
            <person name="Pallen M.J."/>
        </authorList>
    </citation>
    <scope>NUCLEOTIDE SEQUENCE</scope>
    <source>
        <strain evidence="4">CHK136-897</strain>
    </source>
</reference>
<dbReference type="Gene3D" id="3.30.70.1070">
    <property type="entry name" value="Sporulation related repeat"/>
    <property type="match status" value="1"/>
</dbReference>
<dbReference type="PROSITE" id="PS51724">
    <property type="entry name" value="SPOR"/>
    <property type="match status" value="1"/>
</dbReference>
<protein>
    <submittedName>
        <fullName evidence="4">SPOR domain-containing protein</fullName>
    </submittedName>
</protein>
<evidence type="ECO:0000313" key="5">
    <source>
        <dbReference type="Proteomes" id="UP000824142"/>
    </source>
</evidence>
<comment type="caution">
    <text evidence="4">The sequence shown here is derived from an EMBL/GenBank/DDBJ whole genome shotgun (WGS) entry which is preliminary data.</text>
</comment>
<evidence type="ECO:0000256" key="1">
    <source>
        <dbReference type="SAM" id="MobiDB-lite"/>
    </source>
</evidence>
<evidence type="ECO:0000256" key="2">
    <source>
        <dbReference type="SAM" id="Phobius"/>
    </source>
</evidence>
<dbReference type="InterPro" id="IPR036680">
    <property type="entry name" value="SPOR-like_sf"/>
</dbReference>
<feature type="region of interest" description="Disordered" evidence="1">
    <location>
        <begin position="1"/>
        <end position="30"/>
    </location>
</feature>
<keyword evidence="2" id="KW-0812">Transmembrane</keyword>
<accession>A0A9D1SN69</accession>
<name>A0A9D1SN69_9PROT</name>
<reference evidence="4" key="1">
    <citation type="submission" date="2020-10" db="EMBL/GenBank/DDBJ databases">
        <authorList>
            <person name="Gilroy R."/>
        </authorList>
    </citation>
    <scope>NUCLEOTIDE SEQUENCE</scope>
    <source>
        <strain evidence="4">CHK136-897</strain>
    </source>
</reference>
<feature type="compositionally biased region" description="Acidic residues" evidence="1">
    <location>
        <begin position="1"/>
        <end position="18"/>
    </location>
</feature>
<feature type="transmembrane region" description="Helical" evidence="2">
    <location>
        <begin position="37"/>
        <end position="58"/>
    </location>
</feature>
<sequence>MNNDDNLDLLDLNDDSDTMDTLPDATPFSTPRPKKPWLLIGVGVLIIILATYVIIRIVGGDSSSTMEVDLDAPAVIVEGQEADAPLVVPPAPDARPGQPVNVVTVQPQPAPQPVVQQPVPQPVVQNTTPGVPVRVIEDRKEVKFNPEKAAVKSEPAEPVAAKPVTAKKTVTKTTAQQQTVRRTSQSQKAQTAPKAYSWYAQIGSYSTRALAEAGQRQLQASHKSLFSGHQFVILAAVLPNGTTTYRLRVGFNSAADANNFCRNAKADGLDCYVTK</sequence>
<evidence type="ECO:0000313" key="4">
    <source>
        <dbReference type="EMBL" id="HIU65782.1"/>
    </source>
</evidence>
<dbReference type="Proteomes" id="UP000824142">
    <property type="component" value="Unassembled WGS sequence"/>
</dbReference>
<dbReference type="Pfam" id="PF05036">
    <property type="entry name" value="SPOR"/>
    <property type="match status" value="1"/>
</dbReference>
<keyword evidence="2" id="KW-0472">Membrane</keyword>
<dbReference type="AlphaFoldDB" id="A0A9D1SN69"/>
<dbReference type="SUPFAM" id="SSF110997">
    <property type="entry name" value="Sporulation related repeat"/>
    <property type="match status" value="1"/>
</dbReference>
<evidence type="ECO:0000259" key="3">
    <source>
        <dbReference type="PROSITE" id="PS51724"/>
    </source>
</evidence>